<keyword evidence="3" id="KW-1185">Reference proteome</keyword>
<gene>
    <name evidence="2" type="ORF">HNQ04_002017</name>
</gene>
<evidence type="ECO:0008006" key="4">
    <source>
        <dbReference type="Google" id="ProtNLM"/>
    </source>
</evidence>
<comment type="caution">
    <text evidence="2">The sequence shown here is derived from an EMBL/GenBank/DDBJ whole genome shotgun (WGS) entry which is preliminary data.</text>
</comment>
<dbReference type="RefSeq" id="WP_170213868.1">
    <property type="nucleotide sequence ID" value="NZ_JACHEW010000009.1"/>
</dbReference>
<dbReference type="EMBL" id="JACHEW010000009">
    <property type="protein sequence ID" value="MBB6016762.1"/>
    <property type="molecule type" value="Genomic_DNA"/>
</dbReference>
<feature type="region of interest" description="Disordered" evidence="1">
    <location>
        <begin position="1"/>
        <end position="32"/>
    </location>
</feature>
<reference evidence="2 3" key="1">
    <citation type="submission" date="2020-08" db="EMBL/GenBank/DDBJ databases">
        <title>Genomic Encyclopedia of Type Strains, Phase IV (KMG-IV): sequencing the most valuable type-strain genomes for metagenomic binning, comparative biology and taxonomic classification.</title>
        <authorList>
            <person name="Goeker M."/>
        </authorList>
    </citation>
    <scope>NUCLEOTIDE SEQUENCE [LARGE SCALE GENOMIC DNA]</scope>
    <source>
        <strain evidence="2 3">DSM 12027</strain>
    </source>
</reference>
<organism evidence="2 3">
    <name type="scientific">Deinococcus radiopugnans ATCC 19172</name>
    <dbReference type="NCBI Taxonomy" id="585398"/>
    <lineage>
        <taxon>Bacteria</taxon>
        <taxon>Thermotogati</taxon>
        <taxon>Deinococcota</taxon>
        <taxon>Deinococci</taxon>
        <taxon>Deinococcales</taxon>
        <taxon>Deinococcaceae</taxon>
        <taxon>Deinococcus</taxon>
    </lineage>
</organism>
<dbReference type="Proteomes" id="UP000629870">
    <property type="component" value="Unassembled WGS sequence"/>
</dbReference>
<evidence type="ECO:0000256" key="1">
    <source>
        <dbReference type="SAM" id="MobiDB-lite"/>
    </source>
</evidence>
<proteinExistence type="predicted"/>
<name>A0ABR6NRU5_9DEIO</name>
<feature type="compositionally biased region" description="Polar residues" evidence="1">
    <location>
        <begin position="1"/>
        <end position="18"/>
    </location>
</feature>
<evidence type="ECO:0000313" key="2">
    <source>
        <dbReference type="EMBL" id="MBB6016762.1"/>
    </source>
</evidence>
<sequence length="58" mass="6346">MKSKTAQQTVVRSASTGRYTIDPKRDNAPVTQGMREAAQAIARAVMKENATTKTLKHT</sequence>
<accession>A0ABR6NRU5</accession>
<evidence type="ECO:0000313" key="3">
    <source>
        <dbReference type="Proteomes" id="UP000629870"/>
    </source>
</evidence>
<protein>
    <recommendedName>
        <fullName evidence="4">DUF2188 domain-containing protein</fullName>
    </recommendedName>
</protein>